<evidence type="ECO:0000259" key="5">
    <source>
        <dbReference type="Pfam" id="PF01522"/>
    </source>
</evidence>
<dbReference type="AlphaFoldDB" id="A0A512NE21"/>
<dbReference type="InterPro" id="IPR011330">
    <property type="entry name" value="Glyco_hydro/deAcase_b/a-brl"/>
</dbReference>
<gene>
    <name evidence="6" type="ORF">RSO01_43660</name>
</gene>
<dbReference type="OrthoDB" id="9787041at2"/>
<dbReference type="GO" id="GO:0005975">
    <property type="term" value="P:carbohydrate metabolic process"/>
    <property type="evidence" value="ECO:0007669"/>
    <property type="project" value="InterPro"/>
</dbReference>
<comment type="similarity">
    <text evidence="2">Belongs to the polysaccharide deacetylase family.</text>
</comment>
<comment type="caution">
    <text evidence="6">The sequence shown here is derived from an EMBL/GenBank/DDBJ whole genome shotgun (WGS) entry which is preliminary data.</text>
</comment>
<feature type="domain" description="NodB homology" evidence="5">
    <location>
        <begin position="76"/>
        <end position="186"/>
    </location>
</feature>
<dbReference type="PANTHER" id="PTHR43123">
    <property type="entry name" value="POLYSACCHARIDE DEACETYLASE-RELATED"/>
    <property type="match status" value="1"/>
</dbReference>
<sequence length="311" mass="36468">MMHFACHNKSLKMDPYRFSYSPVVERPKLSWPNGARVAVWVCPNIEHYEYLPAEVRVRNPWPRMPHPDVLGYGGRDYGNRVGLWRMFEVLDKHSVRCTVSLSMSVIEMYPEILEAMEARRWEYMSHGYFNTRYHWGYSEQEEREVIEHSKATHLRMTGRKLRGWFSPAISNTLATPDLVREAGLDYICDFYHDDQPTPLATKHGTLMHVPYTMDLNDALIHRQPVEAEEFAQMIVDHFDTVYREGSENGRVMCIALHPYMMGAPHRLKHLDRALGYIRKHKDAWVCTAEEILDWYVANGLKPYQQHLGKEA</sequence>
<dbReference type="PANTHER" id="PTHR43123:SF4">
    <property type="entry name" value="POLYSACCHARIDE DEACETYLASE"/>
    <property type="match status" value="1"/>
</dbReference>
<dbReference type="GO" id="GO:0016810">
    <property type="term" value="F:hydrolase activity, acting on carbon-nitrogen (but not peptide) bonds"/>
    <property type="evidence" value="ECO:0007669"/>
    <property type="project" value="InterPro"/>
</dbReference>
<name>A0A512NE21_9HYPH</name>
<dbReference type="Pfam" id="PF01522">
    <property type="entry name" value="Polysacc_deac_1"/>
    <property type="match status" value="1"/>
</dbReference>
<comment type="function">
    <text evidence="1">Is involved in generating a small heat-stable compound (Nod), an acylated oligomer of N-acetylglucosamine, that stimulates mitosis in various plant protoplasts.</text>
</comment>
<dbReference type="Proteomes" id="UP000321058">
    <property type="component" value="Unassembled WGS sequence"/>
</dbReference>
<dbReference type="Gene3D" id="3.20.20.370">
    <property type="entry name" value="Glycoside hydrolase/deacetylase"/>
    <property type="match status" value="1"/>
</dbReference>
<evidence type="ECO:0000256" key="3">
    <source>
        <dbReference type="ARBA" id="ARBA00020071"/>
    </source>
</evidence>
<evidence type="ECO:0000256" key="4">
    <source>
        <dbReference type="ARBA" id="ARBA00032976"/>
    </source>
</evidence>
<protein>
    <recommendedName>
        <fullName evidence="3">Chitooligosaccharide deacetylase</fullName>
    </recommendedName>
    <alternativeName>
        <fullName evidence="4">Nodulation protein B</fullName>
    </alternativeName>
</protein>
<dbReference type="InterPro" id="IPR002509">
    <property type="entry name" value="NODB_dom"/>
</dbReference>
<reference evidence="6 7" key="1">
    <citation type="submission" date="2019-07" db="EMBL/GenBank/DDBJ databases">
        <title>Whole genome shotgun sequence of Reyranella soli NBRC 108950.</title>
        <authorList>
            <person name="Hosoyama A."/>
            <person name="Uohara A."/>
            <person name="Ohji S."/>
            <person name="Ichikawa N."/>
        </authorList>
    </citation>
    <scope>NUCLEOTIDE SEQUENCE [LARGE SCALE GENOMIC DNA]</scope>
    <source>
        <strain evidence="6 7">NBRC 108950</strain>
    </source>
</reference>
<accession>A0A512NE21</accession>
<evidence type="ECO:0000313" key="6">
    <source>
        <dbReference type="EMBL" id="GEP57200.1"/>
    </source>
</evidence>
<evidence type="ECO:0000313" key="7">
    <source>
        <dbReference type="Proteomes" id="UP000321058"/>
    </source>
</evidence>
<dbReference type="EMBL" id="BKAJ01000076">
    <property type="protein sequence ID" value="GEP57200.1"/>
    <property type="molecule type" value="Genomic_DNA"/>
</dbReference>
<evidence type="ECO:0000256" key="1">
    <source>
        <dbReference type="ARBA" id="ARBA00003236"/>
    </source>
</evidence>
<organism evidence="6 7">
    <name type="scientific">Reyranella soli</name>
    <dbReference type="NCBI Taxonomy" id="1230389"/>
    <lineage>
        <taxon>Bacteria</taxon>
        <taxon>Pseudomonadati</taxon>
        <taxon>Pseudomonadota</taxon>
        <taxon>Alphaproteobacteria</taxon>
        <taxon>Hyphomicrobiales</taxon>
        <taxon>Reyranellaceae</taxon>
        <taxon>Reyranella</taxon>
    </lineage>
</organism>
<evidence type="ECO:0000256" key="2">
    <source>
        <dbReference type="ARBA" id="ARBA00010973"/>
    </source>
</evidence>
<proteinExistence type="inferred from homology"/>
<keyword evidence="7" id="KW-1185">Reference proteome</keyword>
<dbReference type="CDD" id="cd10979">
    <property type="entry name" value="CE4_PuuE_like"/>
    <property type="match status" value="1"/>
</dbReference>
<dbReference type="SUPFAM" id="SSF88713">
    <property type="entry name" value="Glycoside hydrolase/deacetylase"/>
    <property type="match status" value="1"/>
</dbReference>